<feature type="region of interest" description="Disordered" evidence="3">
    <location>
        <begin position="1"/>
        <end position="29"/>
    </location>
</feature>
<dbReference type="PANTHER" id="PTHR23048">
    <property type="entry name" value="MYOSIN LIGHT CHAIN 1, 3"/>
    <property type="match status" value="1"/>
</dbReference>
<dbReference type="Gene3D" id="1.10.238.10">
    <property type="entry name" value="EF-hand"/>
    <property type="match status" value="2"/>
</dbReference>
<dbReference type="FunFam" id="1.10.238.10:FF:000001">
    <property type="entry name" value="Calmodulin 1"/>
    <property type="match status" value="1"/>
</dbReference>
<dbReference type="InterPro" id="IPR011992">
    <property type="entry name" value="EF-hand-dom_pair"/>
</dbReference>
<dbReference type="SMART" id="SM00054">
    <property type="entry name" value="EFh"/>
    <property type="match status" value="2"/>
</dbReference>
<feature type="compositionally biased region" description="Polar residues" evidence="3">
    <location>
        <begin position="1"/>
        <end position="23"/>
    </location>
</feature>
<sequence>RAPQVTSKPSTSGTAGKPTTSSGKVPAPVNVKDKLDTVEIKELKDIFELFDEDGSGTIDASEITQILGKLGLDKRNPIVFEMIEDMRSRTKAISFDDFLGIVVNRLGDAKSRDGLQKLFNVYDSDGTGVIDFEKFKQVAREIGENLNDDQILEMMHHVHILNKTESNETFDFEDFYKVVTKKRYT</sequence>
<evidence type="ECO:0000259" key="4">
    <source>
        <dbReference type="PROSITE" id="PS50222"/>
    </source>
</evidence>
<keyword evidence="2" id="KW-0106">Calcium</keyword>
<accession>A0A0K8UYL0</accession>
<dbReference type="InterPro" id="IPR050230">
    <property type="entry name" value="CALM/Myosin/TropC-like"/>
</dbReference>
<evidence type="ECO:0000256" key="2">
    <source>
        <dbReference type="ARBA" id="ARBA00022837"/>
    </source>
</evidence>
<dbReference type="PANTHER" id="PTHR23048:SF0">
    <property type="entry name" value="CALMODULIN LIKE 3"/>
    <property type="match status" value="1"/>
</dbReference>
<name>A0A0K8UYL0_BACLA</name>
<dbReference type="GO" id="GO:0016460">
    <property type="term" value="C:myosin II complex"/>
    <property type="evidence" value="ECO:0007669"/>
    <property type="project" value="TreeGrafter"/>
</dbReference>
<evidence type="ECO:0000313" key="5">
    <source>
        <dbReference type="EMBL" id="JAI31737.1"/>
    </source>
</evidence>
<dbReference type="PROSITE" id="PS00018">
    <property type="entry name" value="EF_HAND_1"/>
    <property type="match status" value="1"/>
</dbReference>
<dbReference type="InterPro" id="IPR002048">
    <property type="entry name" value="EF_hand_dom"/>
</dbReference>
<protein>
    <submittedName>
        <fullName evidence="5">Caltractin ICL1e</fullName>
    </submittedName>
</protein>
<feature type="non-terminal residue" evidence="5">
    <location>
        <position position="1"/>
    </location>
</feature>
<reference evidence="5" key="1">
    <citation type="submission" date="2015-06" db="EMBL/GenBank/DDBJ databases">
        <authorList>
            <person name="Hoefler B.C."/>
            <person name="Straight P.D."/>
        </authorList>
    </citation>
    <scope>NUCLEOTIDE SEQUENCE</scope>
</reference>
<feature type="domain" description="EF-hand" evidence="4">
    <location>
        <begin position="38"/>
        <end position="73"/>
    </location>
</feature>
<dbReference type="SUPFAM" id="SSF47473">
    <property type="entry name" value="EF-hand"/>
    <property type="match status" value="1"/>
</dbReference>
<proteinExistence type="predicted"/>
<evidence type="ECO:0000256" key="1">
    <source>
        <dbReference type="ARBA" id="ARBA00022737"/>
    </source>
</evidence>
<keyword evidence="1" id="KW-0677">Repeat</keyword>
<dbReference type="CDD" id="cd00051">
    <property type="entry name" value="EFh"/>
    <property type="match status" value="1"/>
</dbReference>
<dbReference type="Pfam" id="PF13499">
    <property type="entry name" value="EF-hand_7"/>
    <property type="match status" value="1"/>
</dbReference>
<evidence type="ECO:0000256" key="3">
    <source>
        <dbReference type="SAM" id="MobiDB-lite"/>
    </source>
</evidence>
<dbReference type="Pfam" id="PF13405">
    <property type="entry name" value="EF-hand_6"/>
    <property type="match status" value="1"/>
</dbReference>
<dbReference type="AlphaFoldDB" id="A0A0K8UYL0"/>
<dbReference type="EMBL" id="GDHF01020577">
    <property type="protein sequence ID" value="JAI31737.1"/>
    <property type="molecule type" value="Transcribed_RNA"/>
</dbReference>
<feature type="domain" description="EF-hand" evidence="4">
    <location>
        <begin position="110"/>
        <end position="145"/>
    </location>
</feature>
<dbReference type="InterPro" id="IPR018247">
    <property type="entry name" value="EF_Hand_1_Ca_BS"/>
</dbReference>
<organism evidence="5">
    <name type="scientific">Bactrocera latifrons</name>
    <name type="common">Malaysian fruit fly</name>
    <name type="synonym">Chaetodacus latifrons</name>
    <dbReference type="NCBI Taxonomy" id="174628"/>
    <lineage>
        <taxon>Eukaryota</taxon>
        <taxon>Metazoa</taxon>
        <taxon>Ecdysozoa</taxon>
        <taxon>Arthropoda</taxon>
        <taxon>Hexapoda</taxon>
        <taxon>Insecta</taxon>
        <taxon>Pterygota</taxon>
        <taxon>Neoptera</taxon>
        <taxon>Endopterygota</taxon>
        <taxon>Diptera</taxon>
        <taxon>Brachycera</taxon>
        <taxon>Muscomorpha</taxon>
        <taxon>Tephritoidea</taxon>
        <taxon>Tephritidae</taxon>
        <taxon>Bactrocera</taxon>
        <taxon>Bactrocera</taxon>
    </lineage>
</organism>
<dbReference type="PROSITE" id="PS50222">
    <property type="entry name" value="EF_HAND_2"/>
    <property type="match status" value="2"/>
</dbReference>
<gene>
    <name evidence="5" type="primary">Icl1e</name>
    <name evidence="5" type="ORF">c0_g1_i1</name>
</gene>
<dbReference type="GO" id="GO:0005509">
    <property type="term" value="F:calcium ion binding"/>
    <property type="evidence" value="ECO:0007669"/>
    <property type="project" value="InterPro"/>
</dbReference>